<dbReference type="EMBL" id="CAADFR010000022">
    <property type="protein sequence ID" value="VFK38192.1"/>
    <property type="molecule type" value="Genomic_DNA"/>
</dbReference>
<evidence type="ECO:0000256" key="6">
    <source>
        <dbReference type="ARBA" id="ARBA00051506"/>
    </source>
</evidence>
<evidence type="ECO:0000256" key="7">
    <source>
        <dbReference type="ARBA" id="ARBA00055029"/>
    </source>
</evidence>
<gene>
    <name evidence="15" type="ORF">BECKSD772E_GA0070983_102113</name>
    <name evidence="14" type="ORF">BECKSD772F_GA0070984_102213</name>
</gene>
<dbReference type="Pfam" id="PF00348">
    <property type="entry name" value="polyprenyl_synt"/>
    <property type="match status" value="1"/>
</dbReference>
<comment type="similarity">
    <text evidence="2 12">Belongs to the FPP/GGPP synthase family.</text>
</comment>
<keyword evidence="4" id="KW-0479">Metal-binding</keyword>
<evidence type="ECO:0000256" key="4">
    <source>
        <dbReference type="ARBA" id="ARBA00022723"/>
    </source>
</evidence>
<dbReference type="AlphaFoldDB" id="A0A450YN96"/>
<comment type="cofactor">
    <cofactor evidence="1">
        <name>Mg(2+)</name>
        <dbReference type="ChEBI" id="CHEBI:18420"/>
    </cofactor>
</comment>
<dbReference type="PROSITE" id="PS00444">
    <property type="entry name" value="POLYPRENYL_SYNTHASE_2"/>
    <property type="match status" value="1"/>
</dbReference>
<evidence type="ECO:0000313" key="14">
    <source>
        <dbReference type="EMBL" id="VFK38192.1"/>
    </source>
</evidence>
<dbReference type="PANTHER" id="PTHR12001">
    <property type="entry name" value="GERANYLGERANYL PYROPHOSPHATE SYNTHASE"/>
    <property type="match status" value="1"/>
</dbReference>
<comment type="catalytic activity">
    <reaction evidence="6">
        <text>5 isopentenyl diphosphate + (2E,6E)-farnesyl diphosphate = all-trans-octaprenyl diphosphate + 5 diphosphate</text>
        <dbReference type="Rhea" id="RHEA:27798"/>
        <dbReference type="ChEBI" id="CHEBI:33019"/>
        <dbReference type="ChEBI" id="CHEBI:57711"/>
        <dbReference type="ChEBI" id="CHEBI:128769"/>
        <dbReference type="ChEBI" id="CHEBI:175763"/>
        <dbReference type="EC" id="2.5.1.90"/>
    </reaction>
</comment>
<protein>
    <recommendedName>
        <fullName evidence="9">Octaprenyl diphosphate synthase</fullName>
        <ecNumber evidence="8">2.5.1.90</ecNumber>
    </recommendedName>
    <alternativeName>
        <fullName evidence="11">All-trans-octaprenyl-diphosphate synthase</fullName>
    </alternativeName>
    <alternativeName>
        <fullName evidence="10">Octaprenyl pyrophosphate synthase</fullName>
    </alternativeName>
</protein>
<evidence type="ECO:0000256" key="13">
    <source>
        <dbReference type="SAM" id="MobiDB-lite"/>
    </source>
</evidence>
<keyword evidence="3 12" id="KW-0808">Transferase</keyword>
<organism evidence="15">
    <name type="scientific">Candidatus Kentrum sp. SD</name>
    <dbReference type="NCBI Taxonomy" id="2126332"/>
    <lineage>
        <taxon>Bacteria</taxon>
        <taxon>Pseudomonadati</taxon>
        <taxon>Pseudomonadota</taxon>
        <taxon>Gammaproteobacteria</taxon>
        <taxon>Candidatus Kentrum</taxon>
    </lineage>
</organism>
<dbReference type="SUPFAM" id="SSF48576">
    <property type="entry name" value="Terpenoid synthases"/>
    <property type="match status" value="1"/>
</dbReference>
<keyword evidence="5" id="KW-0460">Magnesium</keyword>
<name>A0A450YN96_9GAMM</name>
<evidence type="ECO:0000256" key="1">
    <source>
        <dbReference type="ARBA" id="ARBA00001946"/>
    </source>
</evidence>
<dbReference type="EC" id="2.5.1.90" evidence="8"/>
<dbReference type="GO" id="GO:0106350">
    <property type="term" value="F:all-trans-octaprenyl-diphosphate synthase activity"/>
    <property type="evidence" value="ECO:0007669"/>
    <property type="project" value="UniProtKB-EC"/>
</dbReference>
<evidence type="ECO:0000256" key="10">
    <source>
        <dbReference type="ARBA" id="ARBA00079637"/>
    </source>
</evidence>
<evidence type="ECO:0000256" key="2">
    <source>
        <dbReference type="ARBA" id="ARBA00006706"/>
    </source>
</evidence>
<evidence type="ECO:0000256" key="3">
    <source>
        <dbReference type="ARBA" id="ARBA00022679"/>
    </source>
</evidence>
<evidence type="ECO:0000256" key="8">
    <source>
        <dbReference type="ARBA" id="ARBA00066511"/>
    </source>
</evidence>
<proteinExistence type="inferred from homology"/>
<dbReference type="GO" id="GO:0046872">
    <property type="term" value="F:metal ion binding"/>
    <property type="evidence" value="ECO:0007669"/>
    <property type="project" value="UniProtKB-KW"/>
</dbReference>
<dbReference type="FunFam" id="1.10.600.10:FF:000002">
    <property type="entry name" value="Octaprenyl diphosphate synthase"/>
    <property type="match status" value="1"/>
</dbReference>
<dbReference type="InterPro" id="IPR000092">
    <property type="entry name" value="Polyprenyl_synt"/>
</dbReference>
<evidence type="ECO:0000256" key="5">
    <source>
        <dbReference type="ARBA" id="ARBA00022842"/>
    </source>
</evidence>
<comment type="function">
    <text evidence="7">Supplies octaprenyl diphosphate, the precursor for the side chain of the isoprenoid quinones ubiquinone and menaquinone.</text>
</comment>
<evidence type="ECO:0000313" key="15">
    <source>
        <dbReference type="EMBL" id="VFK42995.1"/>
    </source>
</evidence>
<dbReference type="Gene3D" id="1.10.600.10">
    <property type="entry name" value="Farnesyl Diphosphate Synthase"/>
    <property type="match status" value="1"/>
</dbReference>
<reference evidence="15" key="1">
    <citation type="submission" date="2019-02" db="EMBL/GenBank/DDBJ databases">
        <authorList>
            <person name="Gruber-Vodicka R. H."/>
            <person name="Seah K. B. B."/>
        </authorList>
    </citation>
    <scope>NUCLEOTIDE SEQUENCE</scope>
    <source>
        <strain evidence="15">BECK_S1320</strain>
        <strain evidence="14">BECK_S1321</strain>
    </source>
</reference>
<dbReference type="GO" id="GO:0008299">
    <property type="term" value="P:isoprenoid biosynthetic process"/>
    <property type="evidence" value="ECO:0007669"/>
    <property type="project" value="InterPro"/>
</dbReference>
<feature type="region of interest" description="Disordered" evidence="13">
    <location>
        <begin position="1"/>
        <end position="40"/>
    </location>
</feature>
<sequence length="412" mass="45655">MRTRKTHSLSVRARNGHLGKWGKSTPSRQRGGSGEKPLPYPIYLPHPDSRANRDFRITNVVYNPPLLLFIRDTKLPNSQTTSPRASSRQIDFTAIVELVRDDMRATDALIEEQLHSDVALVNQVARYIVHSGGKRLRPLLVLLGAHAFGPREGPSRIALAAIIEFIHTATLLHDDVVDDSGLRRGKETANTLWGNETSVLVGDFLYSRSFQMMVKVGDMRIMEIFADTTNAIAEGEVMQLLHCNNPETTEERYLEVIRAKTAKLFEAAARMGAVIHGCSPEEQLAMALFGLHMGTAYQLVDDVLDYQGEIHDIGKNIGDDLAEGKPTLPLIYAMRVGEESQAATIRAAVRTGKREKIENIIRTVESTGAIAYTAAAARAEANLALQSLQTIPPSRYRDALEQLVEFSISRTY</sequence>
<dbReference type="PANTHER" id="PTHR12001:SF69">
    <property type="entry name" value="ALL TRANS-POLYPRENYL-DIPHOSPHATE SYNTHASE PDSS1"/>
    <property type="match status" value="1"/>
</dbReference>
<evidence type="ECO:0000256" key="11">
    <source>
        <dbReference type="ARBA" id="ARBA00083124"/>
    </source>
</evidence>
<dbReference type="PROSITE" id="PS00723">
    <property type="entry name" value="POLYPRENYL_SYNTHASE_1"/>
    <property type="match status" value="1"/>
</dbReference>
<evidence type="ECO:0000256" key="12">
    <source>
        <dbReference type="RuleBase" id="RU004466"/>
    </source>
</evidence>
<evidence type="ECO:0000256" key="9">
    <source>
        <dbReference type="ARBA" id="ARBA00072473"/>
    </source>
</evidence>
<dbReference type="InterPro" id="IPR008949">
    <property type="entry name" value="Isoprenoid_synthase_dom_sf"/>
</dbReference>
<dbReference type="InterPro" id="IPR033749">
    <property type="entry name" value="Polyprenyl_synt_CS"/>
</dbReference>
<dbReference type="SFLD" id="SFLDS00005">
    <property type="entry name" value="Isoprenoid_Synthase_Type_I"/>
    <property type="match status" value="1"/>
</dbReference>
<dbReference type="EMBL" id="CAADFU010000021">
    <property type="protein sequence ID" value="VFK42995.1"/>
    <property type="molecule type" value="Genomic_DNA"/>
</dbReference>
<accession>A0A450YN96</accession>
<dbReference type="CDD" id="cd00685">
    <property type="entry name" value="Trans_IPPS_HT"/>
    <property type="match status" value="1"/>
</dbReference>